<name>A0A0E9V2R8_ANGAN</name>
<proteinExistence type="predicted"/>
<organism evidence="1">
    <name type="scientific">Anguilla anguilla</name>
    <name type="common">European freshwater eel</name>
    <name type="synonym">Muraena anguilla</name>
    <dbReference type="NCBI Taxonomy" id="7936"/>
    <lineage>
        <taxon>Eukaryota</taxon>
        <taxon>Metazoa</taxon>
        <taxon>Chordata</taxon>
        <taxon>Craniata</taxon>
        <taxon>Vertebrata</taxon>
        <taxon>Euteleostomi</taxon>
        <taxon>Actinopterygii</taxon>
        <taxon>Neopterygii</taxon>
        <taxon>Teleostei</taxon>
        <taxon>Anguilliformes</taxon>
        <taxon>Anguillidae</taxon>
        <taxon>Anguilla</taxon>
    </lineage>
</organism>
<sequence length="72" mass="8170">MLGWQRFANPRYHRLLVEARGSRDEDQAVRECQIVVDWFLPPVDLCTGLLLILKVLFGPTAGTNGRPMGARF</sequence>
<accession>A0A0E9V2R8</accession>
<protein>
    <submittedName>
        <fullName evidence="1">Uncharacterized protein</fullName>
    </submittedName>
</protein>
<dbReference type="AlphaFoldDB" id="A0A0E9V2R8"/>
<reference evidence="1" key="1">
    <citation type="submission" date="2014-11" db="EMBL/GenBank/DDBJ databases">
        <authorList>
            <person name="Amaro Gonzalez C."/>
        </authorList>
    </citation>
    <scope>NUCLEOTIDE SEQUENCE</scope>
</reference>
<evidence type="ECO:0000313" key="1">
    <source>
        <dbReference type="EMBL" id="JAH71725.1"/>
    </source>
</evidence>
<reference evidence="1" key="2">
    <citation type="journal article" date="2015" name="Fish Shellfish Immunol.">
        <title>Early steps in the European eel (Anguilla anguilla)-Vibrio vulnificus interaction in the gills: Role of the RtxA13 toxin.</title>
        <authorList>
            <person name="Callol A."/>
            <person name="Pajuelo D."/>
            <person name="Ebbesson L."/>
            <person name="Teles M."/>
            <person name="MacKenzie S."/>
            <person name="Amaro C."/>
        </authorList>
    </citation>
    <scope>NUCLEOTIDE SEQUENCE</scope>
</reference>
<dbReference type="EMBL" id="GBXM01036852">
    <property type="protein sequence ID" value="JAH71725.1"/>
    <property type="molecule type" value="Transcribed_RNA"/>
</dbReference>